<dbReference type="AlphaFoldDB" id="A0A1Y2ANM5"/>
<evidence type="ECO:0000313" key="1">
    <source>
        <dbReference type="EMBL" id="ORY23900.1"/>
    </source>
</evidence>
<sequence>MYPRKVLETISSQVRNRIKQTREVTKQQTCATGQSVDQIVNNDHPLSNEHVPWTVHSVKDEALLAMLDSLKQVDLDLSGADATQIASINALESLSSSPRKYYVTEAVIASQEERMAMADPNHFSTQGISVFHFLQIILTWQRTNPDFHTLTTAQVCHRLLKPTTQNSGLSLCAQILLSEPKDNPSPVIQPATFFISHTWGTNFSQCVQAITDFVAEERRDFRNTYIWFDLFANSQHGTAEKGFLWWETVFMNAVKGIGRVVLVLGGLDGGPVVGAAGPLTRAWCIFEVYACVVTKSEFYVAVLRVGRGESDENVRTVLGNSEQLVGLLERIKSCESESLNPGDKEAIFEVVTETVGFEALDEMVKETLTEWIVRRLRANFGFLRQQQQSRYIMQEDQLNALKNLSLFLVARGRFGQAKEYLDQYIMSIQLWRFIPSDTPLILNTWAQVLKSEGSHGEAEVKLAESELIRQKLGVSESLRWHDLLEEIASIRTRILGDKHFLTLRAKLDLCKHYYSFAAFDQVEIIARECFDVSRNESFLEGDGRAYKWYAMESAQLMYRVFLATLRINEAKQFRISADVARVVGDNKFDETNEVVVLVDRLMYLGWYGHAKELTLYFIDTVEFVKVKHRLTKHLSDAYLYEGEIEDSSRVDQEYGIKEDYEIIRSQVVKFQREDRLFPWNRGHELKRLIELSGVLCKAKGIEETGLELKDGAMPMLEYTLEGCKEEFGEVDYRTGAAAAILAWVYRKQGREEEALALEHKYLG</sequence>
<evidence type="ECO:0000313" key="2">
    <source>
        <dbReference type="Proteomes" id="UP000193642"/>
    </source>
</evidence>
<comment type="caution">
    <text evidence="1">The sequence shown here is derived from an EMBL/GenBank/DDBJ whole genome shotgun (WGS) entry which is preliminary data.</text>
</comment>
<keyword evidence="2" id="KW-1185">Reference proteome</keyword>
<dbReference type="OrthoDB" id="410679at2759"/>
<dbReference type="EMBL" id="MCGO01000154">
    <property type="protein sequence ID" value="ORY23900.1"/>
    <property type="molecule type" value="Genomic_DNA"/>
</dbReference>
<name>A0A1Y2ANM5_9FUNG</name>
<organism evidence="1 2">
    <name type="scientific">Rhizoclosmatium globosum</name>
    <dbReference type="NCBI Taxonomy" id="329046"/>
    <lineage>
        <taxon>Eukaryota</taxon>
        <taxon>Fungi</taxon>
        <taxon>Fungi incertae sedis</taxon>
        <taxon>Chytridiomycota</taxon>
        <taxon>Chytridiomycota incertae sedis</taxon>
        <taxon>Chytridiomycetes</taxon>
        <taxon>Chytridiales</taxon>
        <taxon>Chytriomycetaceae</taxon>
        <taxon>Rhizoclosmatium</taxon>
    </lineage>
</organism>
<dbReference type="Proteomes" id="UP000193642">
    <property type="component" value="Unassembled WGS sequence"/>
</dbReference>
<protein>
    <submittedName>
        <fullName evidence="1">Uncharacterized protein</fullName>
    </submittedName>
</protein>
<gene>
    <name evidence="1" type="ORF">BCR33DRAFT_860634</name>
</gene>
<reference evidence="1 2" key="1">
    <citation type="submission" date="2016-07" db="EMBL/GenBank/DDBJ databases">
        <title>Pervasive Adenine N6-methylation of Active Genes in Fungi.</title>
        <authorList>
            <consortium name="DOE Joint Genome Institute"/>
            <person name="Mondo S.J."/>
            <person name="Dannebaum R.O."/>
            <person name="Kuo R.C."/>
            <person name="Labutti K."/>
            <person name="Haridas S."/>
            <person name="Kuo A."/>
            <person name="Salamov A."/>
            <person name="Ahrendt S.R."/>
            <person name="Lipzen A."/>
            <person name="Sullivan W."/>
            <person name="Andreopoulos W.B."/>
            <person name="Clum A."/>
            <person name="Lindquist E."/>
            <person name="Daum C."/>
            <person name="Ramamoorthy G.K."/>
            <person name="Gryganskyi A."/>
            <person name="Culley D."/>
            <person name="Magnuson J.K."/>
            <person name="James T.Y."/>
            <person name="O'Malley M.A."/>
            <person name="Stajich J.E."/>
            <person name="Spatafora J.W."/>
            <person name="Visel A."/>
            <person name="Grigoriev I.V."/>
        </authorList>
    </citation>
    <scope>NUCLEOTIDE SEQUENCE [LARGE SCALE GENOMIC DNA]</scope>
    <source>
        <strain evidence="1 2">JEL800</strain>
    </source>
</reference>
<proteinExistence type="predicted"/>
<accession>A0A1Y2ANM5</accession>